<evidence type="ECO:0000256" key="6">
    <source>
        <dbReference type="SAM" id="MobiDB-lite"/>
    </source>
</evidence>
<dbReference type="EMBL" id="CP002816">
    <property type="protein sequence ID" value="AEH91503.1"/>
    <property type="molecule type" value="Genomic_DNA"/>
</dbReference>
<keyword evidence="2" id="KW-0134">Cell wall</keyword>
<dbReference type="RefSeq" id="WP_012581912.1">
    <property type="nucleotide sequence ID" value="NC_017537.1"/>
</dbReference>
<comment type="subcellular location">
    <subcellularLocation>
        <location evidence="1">Secreted</location>
        <location evidence="1">Cell wall</location>
        <topology evidence="1">Peptidoglycan-anchor</topology>
    </subcellularLocation>
</comment>
<evidence type="ECO:0000256" key="2">
    <source>
        <dbReference type="ARBA" id="ARBA00022512"/>
    </source>
</evidence>
<feature type="signal peptide" evidence="8">
    <location>
        <begin position="1"/>
        <end position="27"/>
    </location>
</feature>
<sequence>MKRKLVLAMVLISFCGMFFLSPDRVQASHTVVEVLISEDDLDVSEENVQEIPKKELAASSDKDNKQHTLPKAGDTVTNYTLLGLVLILIWLIMQRKRKKKE</sequence>
<keyword evidence="3" id="KW-0964">Secreted</keyword>
<dbReference type="KEGG" id="lmq:LMM7_0497"/>
<proteinExistence type="predicted"/>
<protein>
    <recommendedName>
        <fullName evidence="9">Gram-positive cocci surface proteins LPxTG domain-containing protein</fullName>
    </recommendedName>
</protein>
<evidence type="ECO:0000256" key="7">
    <source>
        <dbReference type="SAM" id="Phobius"/>
    </source>
</evidence>
<evidence type="ECO:0000256" key="4">
    <source>
        <dbReference type="ARBA" id="ARBA00022729"/>
    </source>
</evidence>
<feature type="region of interest" description="Disordered" evidence="6">
    <location>
        <begin position="52"/>
        <end position="72"/>
    </location>
</feature>
<evidence type="ECO:0000313" key="10">
    <source>
        <dbReference type="EMBL" id="AEH91503.1"/>
    </source>
</evidence>
<keyword evidence="7" id="KW-1133">Transmembrane helix</keyword>
<feature type="compositionally biased region" description="Basic and acidic residues" evidence="6">
    <location>
        <begin position="52"/>
        <end position="66"/>
    </location>
</feature>
<feature type="chain" id="PRO_5002374369" description="Gram-positive cocci surface proteins LPxTG domain-containing protein" evidence="8">
    <location>
        <begin position="28"/>
        <end position="101"/>
    </location>
</feature>
<keyword evidence="5" id="KW-0572">Peptidoglycan-anchor</keyword>
<reference evidence="10 11" key="1">
    <citation type="journal article" date="2011" name="J. Bacteriol.">
        <title>Genome sequence of the nonpathogenic Listeria monocytogenes serovar 4a strain M7.</title>
        <authorList>
            <person name="Chen J."/>
            <person name="Xia Y."/>
            <person name="Cheng C."/>
            <person name="Fang C."/>
            <person name="Shan Y."/>
            <person name="Jin G."/>
            <person name="Fang W."/>
        </authorList>
    </citation>
    <scope>NUCLEOTIDE SEQUENCE [LARGE SCALE GENOMIC DNA]</scope>
    <source>
        <strain evidence="10 11">M7</strain>
    </source>
</reference>
<accession>A0A0E0UTP8</accession>
<dbReference type="NCBIfam" id="TIGR01167">
    <property type="entry name" value="LPXTG_anchor"/>
    <property type="match status" value="1"/>
</dbReference>
<dbReference type="PATRIC" id="fig|1030009.3.peg.487"/>
<evidence type="ECO:0000256" key="5">
    <source>
        <dbReference type="ARBA" id="ARBA00023088"/>
    </source>
</evidence>
<keyword evidence="7" id="KW-0812">Transmembrane</keyword>
<evidence type="ECO:0000313" key="11">
    <source>
        <dbReference type="Proteomes" id="UP000000486"/>
    </source>
</evidence>
<evidence type="ECO:0000256" key="8">
    <source>
        <dbReference type="SAM" id="SignalP"/>
    </source>
</evidence>
<organism evidence="10 11">
    <name type="scientific">Listeria monocytogenes serotype 4a (strain M7)</name>
    <dbReference type="NCBI Taxonomy" id="1030009"/>
    <lineage>
        <taxon>Bacteria</taxon>
        <taxon>Bacillati</taxon>
        <taxon>Bacillota</taxon>
        <taxon>Bacilli</taxon>
        <taxon>Bacillales</taxon>
        <taxon>Listeriaceae</taxon>
        <taxon>Listeria</taxon>
    </lineage>
</organism>
<evidence type="ECO:0000259" key="9">
    <source>
        <dbReference type="Pfam" id="PF00746"/>
    </source>
</evidence>
<feature type="transmembrane region" description="Helical" evidence="7">
    <location>
        <begin position="76"/>
        <end position="93"/>
    </location>
</feature>
<dbReference type="HOGENOM" id="CLU_2396134_0_0_9"/>
<evidence type="ECO:0000256" key="3">
    <source>
        <dbReference type="ARBA" id="ARBA00022525"/>
    </source>
</evidence>
<evidence type="ECO:0000256" key="1">
    <source>
        <dbReference type="ARBA" id="ARBA00004168"/>
    </source>
</evidence>
<dbReference type="AlphaFoldDB" id="A0A0E0UTP8"/>
<dbReference type="Pfam" id="PF00746">
    <property type="entry name" value="Gram_pos_anchor"/>
    <property type="match status" value="1"/>
</dbReference>
<keyword evidence="4 8" id="KW-0732">Signal</keyword>
<gene>
    <name evidence="10" type="ordered locus">LMM7_0497</name>
</gene>
<keyword evidence="7" id="KW-0472">Membrane</keyword>
<dbReference type="Proteomes" id="UP000000486">
    <property type="component" value="Chromosome"/>
</dbReference>
<feature type="domain" description="Gram-positive cocci surface proteins LPxTG" evidence="9">
    <location>
        <begin position="62"/>
        <end position="100"/>
    </location>
</feature>
<dbReference type="InterPro" id="IPR019931">
    <property type="entry name" value="LPXTG_anchor"/>
</dbReference>
<name>A0A0E0UTP8_LISMM</name>